<dbReference type="EMBL" id="JADBGQ010000003">
    <property type="protein sequence ID" value="KAG5407916.1"/>
    <property type="molecule type" value="Genomic_DNA"/>
</dbReference>
<gene>
    <name evidence="1" type="primary">A03p074300.1_BraROA</name>
    <name evidence="1" type="ORF">IGI04_014035</name>
</gene>
<accession>A0ABQ7NCM2</accession>
<protein>
    <submittedName>
        <fullName evidence="1">Uncharacterized protein</fullName>
    </submittedName>
</protein>
<comment type="caution">
    <text evidence="1">The sequence shown here is derived from an EMBL/GenBank/DDBJ whole genome shotgun (WGS) entry which is preliminary data.</text>
</comment>
<name>A0ABQ7NCM2_BRACM</name>
<evidence type="ECO:0000313" key="2">
    <source>
        <dbReference type="Proteomes" id="UP000823674"/>
    </source>
</evidence>
<evidence type="ECO:0000313" key="1">
    <source>
        <dbReference type="EMBL" id="KAG5407916.1"/>
    </source>
</evidence>
<reference evidence="1 2" key="1">
    <citation type="submission" date="2021-03" db="EMBL/GenBank/DDBJ databases">
        <authorList>
            <person name="King G.J."/>
            <person name="Bancroft I."/>
            <person name="Baten A."/>
            <person name="Bloomfield J."/>
            <person name="Borpatragohain P."/>
            <person name="He Z."/>
            <person name="Irish N."/>
            <person name="Irwin J."/>
            <person name="Liu K."/>
            <person name="Mauleon R.P."/>
            <person name="Moore J."/>
            <person name="Morris R."/>
            <person name="Ostergaard L."/>
            <person name="Wang B."/>
            <person name="Wells R."/>
        </authorList>
    </citation>
    <scope>NUCLEOTIDE SEQUENCE [LARGE SCALE GENOMIC DNA]</scope>
    <source>
        <strain evidence="1">R-o-18</strain>
        <tissue evidence="1">Leaf</tissue>
    </source>
</reference>
<sequence>MMNSARKPIKLLRDCEYTYLRKSLGPVRGRNKDIYGTMLRLDAASKPPSHGKTQLHLISFHASTLSSPSSPARALSSPSPTQTSRFLISDSSPLFSDSSPLFSDADHELSHLLRFGFQVLLRQEEAVFVFHEFLRMGFGSDGDPREWLKRLPLATELSGKEL</sequence>
<dbReference type="Proteomes" id="UP000823674">
    <property type="component" value="Chromosome A03"/>
</dbReference>
<proteinExistence type="predicted"/>
<keyword evidence="2" id="KW-1185">Reference proteome</keyword>
<organism evidence="1 2">
    <name type="scientific">Brassica rapa subsp. trilocularis</name>
    <dbReference type="NCBI Taxonomy" id="1813537"/>
    <lineage>
        <taxon>Eukaryota</taxon>
        <taxon>Viridiplantae</taxon>
        <taxon>Streptophyta</taxon>
        <taxon>Embryophyta</taxon>
        <taxon>Tracheophyta</taxon>
        <taxon>Spermatophyta</taxon>
        <taxon>Magnoliopsida</taxon>
        <taxon>eudicotyledons</taxon>
        <taxon>Gunneridae</taxon>
        <taxon>Pentapetalae</taxon>
        <taxon>rosids</taxon>
        <taxon>malvids</taxon>
        <taxon>Brassicales</taxon>
        <taxon>Brassicaceae</taxon>
        <taxon>Brassiceae</taxon>
        <taxon>Brassica</taxon>
    </lineage>
</organism>